<evidence type="ECO:0000313" key="3">
    <source>
        <dbReference type="Proteomes" id="UP000028990"/>
    </source>
</evidence>
<organism evidence="2 3">
    <name type="scientific">Fukomys damarensis</name>
    <name type="common">Damaraland mole rat</name>
    <name type="synonym">Cryptomys damarensis</name>
    <dbReference type="NCBI Taxonomy" id="885580"/>
    <lineage>
        <taxon>Eukaryota</taxon>
        <taxon>Metazoa</taxon>
        <taxon>Chordata</taxon>
        <taxon>Craniata</taxon>
        <taxon>Vertebrata</taxon>
        <taxon>Euteleostomi</taxon>
        <taxon>Mammalia</taxon>
        <taxon>Eutheria</taxon>
        <taxon>Euarchontoglires</taxon>
        <taxon>Glires</taxon>
        <taxon>Rodentia</taxon>
        <taxon>Hystricomorpha</taxon>
        <taxon>Bathyergidae</taxon>
        <taxon>Fukomys</taxon>
    </lineage>
</organism>
<reference evidence="2 3" key="1">
    <citation type="submission" date="2013-11" db="EMBL/GenBank/DDBJ databases">
        <title>The Damaraland mole rat (Fukomys damarensis) genome and evolution of African mole rats.</title>
        <authorList>
            <person name="Gladyshev V.N."/>
            <person name="Fang X."/>
        </authorList>
    </citation>
    <scope>NUCLEOTIDE SEQUENCE [LARGE SCALE GENOMIC DNA]</scope>
    <source>
        <tissue evidence="2">Liver</tissue>
    </source>
</reference>
<dbReference type="EMBL" id="KN123728">
    <property type="protein sequence ID" value="KFO23834.1"/>
    <property type="molecule type" value="Genomic_DNA"/>
</dbReference>
<name>A0A091CVY4_FUKDA</name>
<sequence length="145" mass="16369">MRHRGKMKQLEPEKQELWEQLHLGEMMDTDGMLTEELGGLQLRLGQQEKIQEALIDLELEKQRRLAKLRCGQTWTRAELGDRGSGVTGPEAAGSPEAESCHARAELKILKCQPNSAEPSFPFCSEEADTLRLKVKELEGEQSRLV</sequence>
<evidence type="ECO:0000256" key="1">
    <source>
        <dbReference type="SAM" id="MobiDB-lite"/>
    </source>
</evidence>
<proteinExistence type="predicted"/>
<dbReference type="AlphaFoldDB" id="A0A091CVY4"/>
<feature type="region of interest" description="Disordered" evidence="1">
    <location>
        <begin position="78"/>
        <end position="99"/>
    </location>
</feature>
<protein>
    <submittedName>
        <fullName evidence="2">Mitotic spindle assembly checkpoint protein MAD1</fullName>
    </submittedName>
</protein>
<keyword evidence="3" id="KW-1185">Reference proteome</keyword>
<accession>A0A091CVY4</accession>
<evidence type="ECO:0000313" key="2">
    <source>
        <dbReference type="EMBL" id="KFO23834.1"/>
    </source>
</evidence>
<gene>
    <name evidence="2" type="ORF">H920_14773</name>
</gene>
<dbReference type="Proteomes" id="UP000028990">
    <property type="component" value="Unassembled WGS sequence"/>
</dbReference>